<dbReference type="PRINTS" id="PR00455">
    <property type="entry name" value="HTHTETR"/>
</dbReference>
<evidence type="ECO:0000256" key="2">
    <source>
        <dbReference type="PROSITE-ProRule" id="PRU00335"/>
    </source>
</evidence>
<dbReference type="Gene3D" id="1.10.10.60">
    <property type="entry name" value="Homeodomain-like"/>
    <property type="match status" value="1"/>
</dbReference>
<dbReference type="InterPro" id="IPR001647">
    <property type="entry name" value="HTH_TetR"/>
</dbReference>
<dbReference type="PROSITE" id="PS50977">
    <property type="entry name" value="HTH_TETR_2"/>
    <property type="match status" value="1"/>
</dbReference>
<evidence type="ECO:0000313" key="4">
    <source>
        <dbReference type="EMBL" id="MBM3226304.1"/>
    </source>
</evidence>
<dbReference type="InterPro" id="IPR050109">
    <property type="entry name" value="HTH-type_TetR-like_transc_reg"/>
</dbReference>
<dbReference type="Pfam" id="PF09209">
    <property type="entry name" value="CecR_C"/>
    <property type="match status" value="1"/>
</dbReference>
<dbReference type="InterPro" id="IPR023772">
    <property type="entry name" value="DNA-bd_HTH_TetR-type_CS"/>
</dbReference>
<dbReference type="PROSITE" id="PS01081">
    <property type="entry name" value="HTH_TETR_1"/>
    <property type="match status" value="1"/>
</dbReference>
<dbReference type="SUPFAM" id="SSF46689">
    <property type="entry name" value="Homeodomain-like"/>
    <property type="match status" value="1"/>
</dbReference>
<feature type="domain" description="HTH tetR-type" evidence="3">
    <location>
        <begin position="8"/>
        <end position="68"/>
    </location>
</feature>
<comment type="caution">
    <text evidence="4">The sequence shown here is derived from an EMBL/GenBank/DDBJ whole genome shotgun (WGS) entry which is preliminary data.</text>
</comment>
<evidence type="ECO:0000256" key="1">
    <source>
        <dbReference type="ARBA" id="ARBA00023125"/>
    </source>
</evidence>
<feature type="DNA-binding region" description="H-T-H motif" evidence="2">
    <location>
        <begin position="31"/>
        <end position="50"/>
    </location>
</feature>
<dbReference type="PANTHER" id="PTHR30055:SF226">
    <property type="entry name" value="HTH-TYPE TRANSCRIPTIONAL REGULATOR PKSA"/>
    <property type="match status" value="1"/>
</dbReference>
<protein>
    <submittedName>
        <fullName evidence="4">DUF1956 domain-containing protein</fullName>
    </submittedName>
</protein>
<dbReference type="GO" id="GO:0003700">
    <property type="term" value="F:DNA-binding transcription factor activity"/>
    <property type="evidence" value="ECO:0007669"/>
    <property type="project" value="TreeGrafter"/>
</dbReference>
<evidence type="ECO:0000313" key="5">
    <source>
        <dbReference type="Proteomes" id="UP000712673"/>
    </source>
</evidence>
<proteinExistence type="predicted"/>
<dbReference type="AlphaFoldDB" id="A0A938B4P8"/>
<reference evidence="4" key="1">
    <citation type="submission" date="2019-03" db="EMBL/GenBank/DDBJ databases">
        <title>Lake Tanganyika Metagenome-Assembled Genomes (MAGs).</title>
        <authorList>
            <person name="Tran P."/>
        </authorList>
    </citation>
    <scope>NUCLEOTIDE SEQUENCE</scope>
    <source>
        <strain evidence="4">K_DeepCast_65m_m2_066</strain>
    </source>
</reference>
<name>A0A938B4P8_UNCTE</name>
<dbReference type="PANTHER" id="PTHR30055">
    <property type="entry name" value="HTH-TYPE TRANSCRIPTIONAL REGULATOR RUTR"/>
    <property type="match status" value="1"/>
</dbReference>
<dbReference type="InterPro" id="IPR009057">
    <property type="entry name" value="Homeodomain-like_sf"/>
</dbReference>
<organism evidence="4 5">
    <name type="scientific">Tectimicrobiota bacterium</name>
    <dbReference type="NCBI Taxonomy" id="2528274"/>
    <lineage>
        <taxon>Bacteria</taxon>
        <taxon>Pseudomonadati</taxon>
        <taxon>Nitrospinota/Tectimicrobiota group</taxon>
        <taxon>Candidatus Tectimicrobiota</taxon>
    </lineage>
</organism>
<dbReference type="GO" id="GO:0000976">
    <property type="term" value="F:transcription cis-regulatory region binding"/>
    <property type="evidence" value="ECO:0007669"/>
    <property type="project" value="TreeGrafter"/>
</dbReference>
<gene>
    <name evidence="4" type="ORF">FJZ47_21275</name>
</gene>
<dbReference type="InterPro" id="IPR036271">
    <property type="entry name" value="Tet_transcr_reg_TetR-rel_C_sf"/>
</dbReference>
<dbReference type="InterPro" id="IPR015292">
    <property type="entry name" value="Tscrpt_reg_YbiH_C"/>
</dbReference>
<evidence type="ECO:0000259" key="3">
    <source>
        <dbReference type="PROSITE" id="PS50977"/>
    </source>
</evidence>
<dbReference type="SUPFAM" id="SSF48498">
    <property type="entry name" value="Tetracyclin repressor-like, C-terminal domain"/>
    <property type="match status" value="1"/>
</dbReference>
<accession>A0A938B4P8</accession>
<dbReference type="Pfam" id="PF00440">
    <property type="entry name" value="TetR_N"/>
    <property type="match status" value="1"/>
</dbReference>
<sequence>MPELTSSADTRQRLLEAAGEVFAEQGFRSTTVREICQRAKANIAAVNYHFGDKERLYAEVLRYAHRCAMEKYPPEQGLADTAPAAERLEAFIRSFLLRIFDVGSLAWHGKLIAHEMIEPTQALDALVETDIRPRAVQLTAIVRALVRPEVSEAQVYLCAMSIVGQCMFYHHARPLITRLNPAQRFTPADVEALAQHITQFSLSALRHLATPEEDV</sequence>
<dbReference type="EMBL" id="VGLS01000861">
    <property type="protein sequence ID" value="MBM3226304.1"/>
    <property type="molecule type" value="Genomic_DNA"/>
</dbReference>
<dbReference type="Gene3D" id="1.10.357.10">
    <property type="entry name" value="Tetracycline Repressor, domain 2"/>
    <property type="match status" value="1"/>
</dbReference>
<keyword evidence="1 2" id="KW-0238">DNA-binding</keyword>
<dbReference type="Proteomes" id="UP000712673">
    <property type="component" value="Unassembled WGS sequence"/>
</dbReference>